<name>A0A853HWE6_9GAMM</name>
<dbReference type="EMBL" id="JACCKB010000010">
    <property type="protein sequence ID" value="NYZ66060.1"/>
    <property type="molecule type" value="Genomic_DNA"/>
</dbReference>
<comment type="caution">
    <text evidence="2">The sequence shown here is derived from an EMBL/GenBank/DDBJ whole genome shotgun (WGS) entry which is preliminary data.</text>
</comment>
<dbReference type="Proteomes" id="UP000569732">
    <property type="component" value="Unassembled WGS sequence"/>
</dbReference>
<evidence type="ECO:0000313" key="2">
    <source>
        <dbReference type="EMBL" id="NYZ66060.1"/>
    </source>
</evidence>
<evidence type="ECO:0000256" key="1">
    <source>
        <dbReference type="SAM" id="Phobius"/>
    </source>
</evidence>
<keyword evidence="3" id="KW-1185">Reference proteome</keyword>
<reference evidence="2 3" key="1">
    <citation type="submission" date="2020-07" db="EMBL/GenBank/DDBJ databases">
        <title>Endozoicomonas sp. nov., isolated from sediment.</title>
        <authorList>
            <person name="Gu T."/>
        </authorList>
    </citation>
    <scope>NUCLEOTIDE SEQUENCE [LARGE SCALE GENOMIC DNA]</scope>
    <source>
        <strain evidence="2 3">SM1973</strain>
    </source>
</reference>
<evidence type="ECO:0000313" key="3">
    <source>
        <dbReference type="Proteomes" id="UP000569732"/>
    </source>
</evidence>
<feature type="transmembrane region" description="Helical" evidence="1">
    <location>
        <begin position="98"/>
        <end position="117"/>
    </location>
</feature>
<protein>
    <submittedName>
        <fullName evidence="2">Uncharacterized protein</fullName>
    </submittedName>
</protein>
<feature type="transmembrane region" description="Helical" evidence="1">
    <location>
        <begin position="40"/>
        <end position="57"/>
    </location>
</feature>
<organism evidence="2 3">
    <name type="scientific">Spartinivicinus marinus</name>
    <dbReference type="NCBI Taxonomy" id="2994442"/>
    <lineage>
        <taxon>Bacteria</taxon>
        <taxon>Pseudomonadati</taxon>
        <taxon>Pseudomonadota</taxon>
        <taxon>Gammaproteobacteria</taxon>
        <taxon>Oceanospirillales</taxon>
        <taxon>Zooshikellaceae</taxon>
        <taxon>Spartinivicinus</taxon>
    </lineage>
</organism>
<dbReference type="RefSeq" id="WP_180568093.1">
    <property type="nucleotide sequence ID" value="NZ_JACCKB010000010.1"/>
</dbReference>
<keyword evidence="1" id="KW-1133">Transmembrane helix</keyword>
<sequence>MSEKKVSFLYSWPFLVSLGVLLVNDLYLKEAFSNWVTGKLSDFSGLCLVSMIVFYMFPQYKKLCAVLIGSGFVLWKSQYSQSLIDVFNNIGFIYYDRVVDYADLVALAIIPLAASFAKQSYKYKTKTRLTNVLKIPIVLLSIFAITGTSVMIPRHEYTIRKSSENEQIDMVLAFNLLKRIAEKHELVCYQCLAGKENGIFRNDDINLEYYFNGKRGIFFKVTGQPGGVFIGGSSYPEMEKLKHDLQSAFGKEFDNMEFVIKLQHYK</sequence>
<proteinExistence type="predicted"/>
<keyword evidence="1" id="KW-0472">Membrane</keyword>
<feature type="transmembrane region" description="Helical" evidence="1">
    <location>
        <begin position="6"/>
        <end position="28"/>
    </location>
</feature>
<feature type="transmembrane region" description="Helical" evidence="1">
    <location>
        <begin position="129"/>
        <end position="152"/>
    </location>
</feature>
<accession>A0A853HWE6</accession>
<dbReference type="AlphaFoldDB" id="A0A853HWE6"/>
<gene>
    <name evidence="2" type="ORF">H0A36_08545</name>
</gene>
<keyword evidence="1" id="KW-0812">Transmembrane</keyword>